<dbReference type="KEGG" id="sky:D0C37_25340"/>
<dbReference type="Proteomes" id="UP000259636">
    <property type="component" value="Chromosome"/>
</dbReference>
<gene>
    <name evidence="2" type="ORF">D0C37_25340</name>
    <name evidence="3" type="ORF">G9U55_06275</name>
</gene>
<dbReference type="SUPFAM" id="SSF54593">
    <property type="entry name" value="Glyoxalase/Bleomycin resistance protein/Dihydroxybiphenyl dioxygenase"/>
    <property type="match status" value="2"/>
</dbReference>
<evidence type="ECO:0000259" key="1">
    <source>
        <dbReference type="PROSITE" id="PS51819"/>
    </source>
</evidence>
<dbReference type="GeneID" id="300117457"/>
<dbReference type="InterPro" id="IPR037523">
    <property type="entry name" value="VOC_core"/>
</dbReference>
<reference evidence="3 5" key="2">
    <citation type="submission" date="2020-03" db="EMBL/GenBank/DDBJ databases">
        <title>Genome mining and metabolic profiling illuminate the polycyclic tetramate macrolactams from Streptomyces koyangensis SCSIO 5802.</title>
        <authorList>
            <person name="Ding W."/>
        </authorList>
    </citation>
    <scope>NUCLEOTIDE SEQUENCE [LARGE SCALE GENOMIC DNA]</scope>
    <source>
        <strain evidence="3 5">SCSIO 5802</strain>
    </source>
</reference>
<dbReference type="PANTHER" id="PTHR33993:SF14">
    <property type="entry name" value="GB|AAF24581.1"/>
    <property type="match status" value="1"/>
</dbReference>
<dbReference type="Proteomes" id="UP000596311">
    <property type="component" value="Chromosome"/>
</dbReference>
<evidence type="ECO:0000313" key="5">
    <source>
        <dbReference type="Proteomes" id="UP000596311"/>
    </source>
</evidence>
<dbReference type="CDD" id="cd07247">
    <property type="entry name" value="SgaA_N_like"/>
    <property type="match status" value="2"/>
</dbReference>
<organism evidence="2 4">
    <name type="scientific">Streptomyces koyangensis</name>
    <dbReference type="NCBI Taxonomy" id="188770"/>
    <lineage>
        <taxon>Bacteria</taxon>
        <taxon>Bacillati</taxon>
        <taxon>Actinomycetota</taxon>
        <taxon>Actinomycetes</taxon>
        <taxon>Kitasatosporales</taxon>
        <taxon>Streptomycetaceae</taxon>
        <taxon>Streptomyces</taxon>
        <taxon>Streptomyces aurantiacus group</taxon>
    </lineage>
</organism>
<dbReference type="Gene3D" id="3.10.180.10">
    <property type="entry name" value="2,3-Dihydroxybiphenyl 1,2-Dioxygenase, domain 1"/>
    <property type="match status" value="2"/>
</dbReference>
<dbReference type="InterPro" id="IPR029068">
    <property type="entry name" value="Glyas_Bleomycin-R_OHBP_Dase"/>
</dbReference>
<proteinExistence type="predicted"/>
<evidence type="ECO:0000313" key="2">
    <source>
        <dbReference type="EMBL" id="AXQ57593.1"/>
    </source>
</evidence>
<evidence type="ECO:0000313" key="3">
    <source>
        <dbReference type="EMBL" id="QRF01854.1"/>
    </source>
</evidence>
<name>A0A385DGH2_9ACTN</name>
<evidence type="ECO:0000313" key="4">
    <source>
        <dbReference type="Proteomes" id="UP000259636"/>
    </source>
</evidence>
<reference evidence="2 4" key="1">
    <citation type="submission" date="2018-08" db="EMBL/GenBank/DDBJ databases">
        <authorList>
            <person name="Ferrada E.E."/>
            <person name="Latorre B.A."/>
        </authorList>
    </citation>
    <scope>NUCLEOTIDE SEQUENCE [LARGE SCALE GENOMIC DNA]</scope>
    <source>
        <strain evidence="2 4">VK-A60T</strain>
    </source>
</reference>
<dbReference type="Pfam" id="PF18029">
    <property type="entry name" value="Glyoxalase_6"/>
    <property type="match status" value="1"/>
</dbReference>
<dbReference type="PROSITE" id="PS51819">
    <property type="entry name" value="VOC"/>
    <property type="match status" value="1"/>
</dbReference>
<dbReference type="RefSeq" id="WP_117350355.1">
    <property type="nucleotide sequence ID" value="NZ_CP031742.1"/>
</dbReference>
<sequence length="276" mass="28988">MKTWNVPSAPCWADLSAADPRAAAGFYQRLFGWELGEVPGLDGYRAFLSEGEPVGGLGPRRPGRRPSVWRPYFVAGADGTGESPAERVALARGKVLGEPVEVPGVCRARLCADSSGAVFGLWEPDGHQGFGRVNAPGSPAWLDLATTDPDGSRGFYTEVFGWQARRAAPGAGFPYTEWSLGGQPFGGMTPITEAFPAGTVPRWLVYVAVRDCDAAAARGARLGANVLLPPTTIEPGRFSVLADPQGAMFAVIALAREDSGEGRPATDGERAAAIMG</sequence>
<dbReference type="InterPro" id="IPR052164">
    <property type="entry name" value="Anthracycline_SecMetBiosynth"/>
</dbReference>
<dbReference type="EMBL" id="CP031742">
    <property type="protein sequence ID" value="AXQ57593.1"/>
    <property type="molecule type" value="Genomic_DNA"/>
</dbReference>
<protein>
    <submittedName>
        <fullName evidence="2">VOC family protein</fullName>
    </submittedName>
</protein>
<accession>A0A385DGH2</accession>
<feature type="domain" description="VOC" evidence="1">
    <location>
        <begin position="138"/>
        <end position="254"/>
    </location>
</feature>
<dbReference type="PANTHER" id="PTHR33993">
    <property type="entry name" value="GLYOXALASE-RELATED"/>
    <property type="match status" value="1"/>
</dbReference>
<dbReference type="EMBL" id="CP049945">
    <property type="protein sequence ID" value="QRF01854.1"/>
    <property type="molecule type" value="Genomic_DNA"/>
</dbReference>
<keyword evidence="5" id="KW-1185">Reference proteome</keyword>
<dbReference type="AlphaFoldDB" id="A0A385DGH2"/>
<dbReference type="InterPro" id="IPR041581">
    <property type="entry name" value="Glyoxalase_6"/>
</dbReference>